<comment type="caution">
    <text evidence="4">The sequence shown here is derived from an EMBL/GenBank/DDBJ whole genome shotgun (WGS) entry which is preliminary data.</text>
</comment>
<gene>
    <name evidence="4" type="ORF">KUTeg_004766</name>
</gene>
<dbReference type="PANTHER" id="PTHR12598:SF0">
    <property type="entry name" value="COPPER HOMEOSTASIS PROTEIN CUTC HOMOLOG"/>
    <property type="match status" value="1"/>
</dbReference>
<dbReference type="PANTHER" id="PTHR12598">
    <property type="entry name" value="COPPER HOMEOSTASIS PROTEIN CUTC"/>
    <property type="match status" value="1"/>
</dbReference>
<dbReference type="Pfam" id="PF03932">
    <property type="entry name" value="CutC"/>
    <property type="match status" value="1"/>
</dbReference>
<comment type="similarity">
    <text evidence="1">Belongs to the CutC family.</text>
</comment>
<evidence type="ECO:0000256" key="2">
    <source>
        <dbReference type="ARBA" id="ARBA00019014"/>
    </source>
</evidence>
<dbReference type="InterPro" id="IPR036822">
    <property type="entry name" value="CutC-like_dom_sf"/>
</dbReference>
<reference evidence="4 5" key="1">
    <citation type="submission" date="2022-12" db="EMBL/GenBank/DDBJ databases">
        <title>Chromosome-level genome of Tegillarca granosa.</title>
        <authorList>
            <person name="Kim J."/>
        </authorList>
    </citation>
    <scope>NUCLEOTIDE SEQUENCE [LARGE SCALE GENOMIC DNA]</scope>
    <source>
        <strain evidence="4">Teg-2019</strain>
        <tissue evidence="4">Adductor muscle</tissue>
    </source>
</reference>
<dbReference type="InterPro" id="IPR005627">
    <property type="entry name" value="CutC-like"/>
</dbReference>
<evidence type="ECO:0000256" key="1">
    <source>
        <dbReference type="ARBA" id="ARBA00007768"/>
    </source>
</evidence>
<organism evidence="4 5">
    <name type="scientific">Tegillarca granosa</name>
    <name type="common">Malaysian cockle</name>
    <name type="synonym">Anadara granosa</name>
    <dbReference type="NCBI Taxonomy" id="220873"/>
    <lineage>
        <taxon>Eukaryota</taxon>
        <taxon>Metazoa</taxon>
        <taxon>Spiralia</taxon>
        <taxon>Lophotrochozoa</taxon>
        <taxon>Mollusca</taxon>
        <taxon>Bivalvia</taxon>
        <taxon>Autobranchia</taxon>
        <taxon>Pteriomorphia</taxon>
        <taxon>Arcoida</taxon>
        <taxon>Arcoidea</taxon>
        <taxon>Arcidae</taxon>
        <taxon>Tegillarca</taxon>
    </lineage>
</organism>
<evidence type="ECO:0000313" key="5">
    <source>
        <dbReference type="Proteomes" id="UP001217089"/>
    </source>
</evidence>
<sequence>MEVCIDSVASAINAERGGAIRVELCSNLVEGGTTPSVGMLQVIKSNIRLPVYVMIRPRGGDFLYTDDEFEEWISRQTEMQGTHGTVTSPSKGQNN</sequence>
<protein>
    <recommendedName>
        <fullName evidence="2">Copper homeostasis protein cutC homolog</fullName>
    </recommendedName>
</protein>
<evidence type="ECO:0000313" key="4">
    <source>
        <dbReference type="EMBL" id="KAJ8316862.1"/>
    </source>
</evidence>
<name>A0ABQ9FJY0_TEGGR</name>
<dbReference type="EMBL" id="JARBDR010000246">
    <property type="protein sequence ID" value="KAJ8316862.1"/>
    <property type="molecule type" value="Genomic_DNA"/>
</dbReference>
<accession>A0ABQ9FJY0</accession>
<dbReference type="Proteomes" id="UP001217089">
    <property type="component" value="Unassembled WGS sequence"/>
</dbReference>
<keyword evidence="5" id="KW-1185">Reference proteome</keyword>
<dbReference type="SUPFAM" id="SSF110395">
    <property type="entry name" value="CutC-like"/>
    <property type="match status" value="1"/>
</dbReference>
<evidence type="ECO:0000256" key="3">
    <source>
        <dbReference type="SAM" id="MobiDB-lite"/>
    </source>
</evidence>
<dbReference type="Gene3D" id="3.20.20.380">
    <property type="entry name" value="Copper homeostasis (CutC) domain"/>
    <property type="match status" value="1"/>
</dbReference>
<feature type="region of interest" description="Disordered" evidence="3">
    <location>
        <begin position="76"/>
        <end position="95"/>
    </location>
</feature>
<proteinExistence type="inferred from homology"/>